<evidence type="ECO:0000313" key="14">
    <source>
        <dbReference type="EMBL" id="MBO1830533.1"/>
    </source>
</evidence>
<evidence type="ECO:0000313" key="16">
    <source>
        <dbReference type="Proteomes" id="UP000611459"/>
    </source>
</evidence>
<reference evidence="13" key="1">
    <citation type="submission" date="2021-01" db="EMBL/GenBank/DDBJ databases">
        <title>Outbreak of Burkholderia contaminns endophthalmitis traced to a clinical ventilation system.</title>
        <authorList>
            <person name="Lipuma J."/>
            <person name="Spilker T."/>
            <person name="Kratholm J."/>
        </authorList>
    </citation>
    <scope>NUCLEOTIDE SEQUENCE</scope>
    <source>
        <strain evidence="13">HI4954</strain>
    </source>
</reference>
<dbReference type="NCBIfam" id="TIGR03026">
    <property type="entry name" value="NDP-sugDHase"/>
    <property type="match status" value="1"/>
</dbReference>
<dbReference type="Pfam" id="PF03721">
    <property type="entry name" value="UDPG_MGDP_dh_N"/>
    <property type="match status" value="1"/>
</dbReference>
<dbReference type="PANTHER" id="PTHR43750">
    <property type="entry name" value="UDP-GLUCOSE 6-DEHYDROGENASE TUAD"/>
    <property type="match status" value="1"/>
</dbReference>
<comment type="pathway">
    <text evidence="1">Nucleotide-sugar biosynthesis; UDP-alpha-D-glucuronate biosynthesis; UDP-alpha-D-glucuronate from UDP-alpha-D-glucose: step 1/1.</text>
</comment>
<dbReference type="Proteomes" id="UP001220209">
    <property type="component" value="Chromosome 1"/>
</dbReference>
<proteinExistence type="inferred from homology"/>
<feature type="domain" description="UDP-glucose/GDP-mannose dehydrogenase C-terminal" evidence="12">
    <location>
        <begin position="328"/>
        <end position="440"/>
    </location>
</feature>
<feature type="active site" description="Nucleophile" evidence="9">
    <location>
        <position position="274"/>
    </location>
</feature>
<keyword evidence="6 8" id="KW-0520">NAD</keyword>
<dbReference type="Proteomes" id="UP000664048">
    <property type="component" value="Unassembled WGS sequence"/>
</dbReference>
<evidence type="ECO:0000256" key="5">
    <source>
        <dbReference type="ARBA" id="ARBA00023002"/>
    </source>
</evidence>
<accession>A0A1E3FK36</accession>
<feature type="binding site" evidence="10">
    <location>
        <position position="335"/>
    </location>
    <ligand>
        <name>substrate</name>
    </ligand>
</feature>
<feature type="binding site" evidence="11">
    <location>
        <position position="162"/>
    </location>
    <ligand>
        <name>NAD(+)</name>
        <dbReference type="ChEBI" id="CHEBI:57540"/>
    </ligand>
</feature>
<dbReference type="GO" id="GO:0006065">
    <property type="term" value="P:UDP-glucuronate biosynthetic process"/>
    <property type="evidence" value="ECO:0007669"/>
    <property type="project" value="UniProtKB-UniPathway"/>
</dbReference>
<feature type="binding site" evidence="10">
    <location>
        <begin position="159"/>
        <end position="162"/>
    </location>
    <ligand>
        <name>substrate</name>
    </ligand>
</feature>
<dbReference type="OrthoDB" id="9803238at2"/>
<dbReference type="Pfam" id="PF03720">
    <property type="entry name" value="UDPG_MGDP_dh_C"/>
    <property type="match status" value="1"/>
</dbReference>
<dbReference type="InterPro" id="IPR028357">
    <property type="entry name" value="UDPglc_DH_bac"/>
</dbReference>
<evidence type="ECO:0000256" key="7">
    <source>
        <dbReference type="ARBA" id="ARBA00047473"/>
    </source>
</evidence>
<evidence type="ECO:0000256" key="8">
    <source>
        <dbReference type="PIRNR" id="PIRNR000124"/>
    </source>
</evidence>
<dbReference type="Gene3D" id="3.40.50.720">
    <property type="entry name" value="NAD(P)-binding Rossmann-like Domain"/>
    <property type="match status" value="2"/>
</dbReference>
<dbReference type="PIRSF" id="PIRSF000124">
    <property type="entry name" value="UDPglc_GDPman_dh"/>
    <property type="match status" value="1"/>
</dbReference>
<dbReference type="SUPFAM" id="SSF48179">
    <property type="entry name" value="6-phosphogluconate dehydrogenase C-terminal domain-like"/>
    <property type="match status" value="1"/>
</dbReference>
<dbReference type="InterPro" id="IPR036220">
    <property type="entry name" value="UDP-Glc/GDP-Man_DH_C_sf"/>
</dbReference>
<name>A0A1E3FK36_9BURK</name>
<reference evidence="15 18" key="3">
    <citation type="submission" date="2021-12" db="EMBL/GenBank/DDBJ databases">
        <title>Genomic and phenotypic characterization of three Burkholderia contaminans isolates recovered from different sources.</title>
        <authorList>
            <person name="Lopez De Volder A."/>
            <person name="Fan Y."/>
            <person name="Nunvar J."/>
            <person name="Herrera T."/>
            <person name="Timp W."/>
            <person name="Degrossi J."/>
        </authorList>
    </citation>
    <scope>NUCLEOTIDE SEQUENCE [LARGE SCALE GENOMIC DNA]</scope>
    <source>
        <strain evidence="15 18">LMG 23361</strain>
    </source>
</reference>
<dbReference type="AlphaFoldDB" id="A0A1E3FK36"/>
<dbReference type="GO" id="GO:0051287">
    <property type="term" value="F:NAD binding"/>
    <property type="evidence" value="ECO:0007669"/>
    <property type="project" value="InterPro"/>
</dbReference>
<feature type="binding site" evidence="11">
    <location>
        <position position="277"/>
    </location>
    <ligand>
        <name>NAD(+)</name>
        <dbReference type="ChEBI" id="CHEBI:57540"/>
    </ligand>
</feature>
<protein>
    <recommendedName>
        <fullName evidence="4 8">UDP-glucose 6-dehydrogenase</fullName>
        <ecNumber evidence="3 8">1.1.1.22</ecNumber>
    </recommendedName>
</protein>
<evidence type="ECO:0000259" key="12">
    <source>
        <dbReference type="SMART" id="SM00984"/>
    </source>
</evidence>
<dbReference type="Pfam" id="PF00984">
    <property type="entry name" value="UDPG_MGDP_dh"/>
    <property type="match status" value="1"/>
</dbReference>
<dbReference type="SUPFAM" id="SSF52413">
    <property type="entry name" value="UDP-glucose/GDP-mannose dehydrogenase C-terminal domain"/>
    <property type="match status" value="1"/>
</dbReference>
<evidence type="ECO:0000256" key="10">
    <source>
        <dbReference type="PIRSR" id="PIRSR500134-2"/>
    </source>
</evidence>
<dbReference type="InterPro" id="IPR008927">
    <property type="entry name" value="6-PGluconate_DH-like_C_sf"/>
</dbReference>
<dbReference type="GeneID" id="93192704"/>
<reference evidence="14 17" key="2">
    <citation type="submission" date="2021-03" db="EMBL/GenBank/DDBJ databases">
        <title>Clinical course, treatment and visual outcome of an outbreak of Burkholderia contaminans endophthalmitis following cataract surgery.</title>
        <authorList>
            <person name="Lind C."/>
            <person name="Olsen K."/>
            <person name="Angelsen N.K."/>
            <person name="Krefting E.A."/>
            <person name="Fossen K."/>
            <person name="Gravningen K."/>
            <person name="Depoorter E."/>
            <person name="Vandamme P."/>
            <person name="Bertelsen G."/>
        </authorList>
    </citation>
    <scope>NUCLEOTIDE SEQUENCE [LARGE SCALE GENOMIC DNA]</scope>
    <source>
        <strain evidence="14 17">51242556</strain>
    </source>
</reference>
<dbReference type="EMBL" id="CP090640">
    <property type="protein sequence ID" value="WFN16083.1"/>
    <property type="molecule type" value="Genomic_DNA"/>
</dbReference>
<evidence type="ECO:0000256" key="9">
    <source>
        <dbReference type="PIRSR" id="PIRSR500134-1"/>
    </source>
</evidence>
<evidence type="ECO:0000313" key="15">
    <source>
        <dbReference type="EMBL" id="WFN16083.1"/>
    </source>
</evidence>
<feature type="binding site" evidence="11">
    <location>
        <position position="86"/>
    </location>
    <ligand>
        <name>NAD(+)</name>
        <dbReference type="ChEBI" id="CHEBI:57540"/>
    </ligand>
</feature>
<keyword evidence="5 8" id="KW-0560">Oxidoreductase</keyword>
<dbReference type="EC" id="1.1.1.22" evidence="3 8"/>
<feature type="binding site" evidence="11">
    <location>
        <position position="35"/>
    </location>
    <ligand>
        <name>NAD(+)</name>
        <dbReference type="ChEBI" id="CHEBI:57540"/>
    </ligand>
</feature>
<evidence type="ECO:0000313" key="17">
    <source>
        <dbReference type="Proteomes" id="UP000664048"/>
    </source>
</evidence>
<evidence type="ECO:0000313" key="18">
    <source>
        <dbReference type="Proteomes" id="UP001220209"/>
    </source>
</evidence>
<evidence type="ECO:0000256" key="6">
    <source>
        <dbReference type="ARBA" id="ARBA00023027"/>
    </source>
</evidence>
<feature type="binding site" evidence="11">
    <location>
        <position position="342"/>
    </location>
    <ligand>
        <name>NAD(+)</name>
        <dbReference type="ChEBI" id="CHEBI:57540"/>
    </ligand>
</feature>
<dbReference type="InterPro" id="IPR036291">
    <property type="entry name" value="NAD(P)-bd_dom_sf"/>
</dbReference>
<dbReference type="SUPFAM" id="SSF51735">
    <property type="entry name" value="NAD(P)-binding Rossmann-fold domains"/>
    <property type="match status" value="1"/>
</dbReference>
<comment type="similarity">
    <text evidence="2 8">Belongs to the UDP-glucose/GDP-mannose dehydrogenase family.</text>
</comment>
<feature type="binding site" evidence="10">
    <location>
        <position position="218"/>
    </location>
    <ligand>
        <name>substrate</name>
    </ligand>
</feature>
<evidence type="ECO:0000256" key="3">
    <source>
        <dbReference type="ARBA" id="ARBA00012954"/>
    </source>
</evidence>
<dbReference type="PANTHER" id="PTHR43750:SF3">
    <property type="entry name" value="UDP-GLUCOSE 6-DEHYDROGENASE TUAD"/>
    <property type="match status" value="1"/>
</dbReference>
<dbReference type="GO" id="GO:0000271">
    <property type="term" value="P:polysaccharide biosynthetic process"/>
    <property type="evidence" value="ECO:0007669"/>
    <property type="project" value="InterPro"/>
</dbReference>
<dbReference type="InterPro" id="IPR001732">
    <property type="entry name" value="UDP-Glc/GDP-Man_DH_N"/>
</dbReference>
<dbReference type="EMBL" id="JAENIB010000008">
    <property type="protein sequence ID" value="MBK1932503.1"/>
    <property type="molecule type" value="Genomic_DNA"/>
</dbReference>
<evidence type="ECO:0000256" key="11">
    <source>
        <dbReference type="PIRSR" id="PIRSR500134-3"/>
    </source>
</evidence>
<evidence type="ECO:0000313" key="13">
    <source>
        <dbReference type="EMBL" id="MBK1932503.1"/>
    </source>
</evidence>
<evidence type="ECO:0000256" key="2">
    <source>
        <dbReference type="ARBA" id="ARBA00006601"/>
    </source>
</evidence>
<dbReference type="RefSeq" id="WP_039343259.1">
    <property type="nucleotide sequence ID" value="NZ_AP018358.1"/>
</dbReference>
<dbReference type="PIRSF" id="PIRSF500134">
    <property type="entry name" value="UDPglc_DH_bac"/>
    <property type="match status" value="1"/>
</dbReference>
<feature type="binding site" evidence="10">
    <location>
        <position position="271"/>
    </location>
    <ligand>
        <name>substrate</name>
    </ligand>
</feature>
<dbReference type="InterPro" id="IPR014027">
    <property type="entry name" value="UDP-Glc/GDP-Man_DH_C"/>
</dbReference>
<dbReference type="Gene3D" id="1.20.5.100">
    <property type="entry name" value="Cytochrome c1, transmembrane anchor, C-terminal"/>
    <property type="match status" value="1"/>
</dbReference>
<dbReference type="InterPro" id="IPR017476">
    <property type="entry name" value="UDP-Glc/GDP-Man"/>
</dbReference>
<dbReference type="PROSITE" id="PS51257">
    <property type="entry name" value="PROKAR_LIPOPROTEIN"/>
    <property type="match status" value="1"/>
</dbReference>
<feature type="binding site" evidence="10">
    <location>
        <begin position="263"/>
        <end position="267"/>
    </location>
    <ligand>
        <name>substrate</name>
    </ligand>
</feature>
<evidence type="ECO:0000256" key="1">
    <source>
        <dbReference type="ARBA" id="ARBA00004701"/>
    </source>
</evidence>
<feature type="binding site" evidence="11">
    <location>
        <position position="30"/>
    </location>
    <ligand>
        <name>NAD(+)</name>
        <dbReference type="ChEBI" id="CHEBI:57540"/>
    </ligand>
</feature>
<keyword evidence="17" id="KW-1185">Reference proteome</keyword>
<organism evidence="13 16">
    <name type="scientific">Burkholderia contaminans</name>
    <dbReference type="NCBI Taxonomy" id="488447"/>
    <lineage>
        <taxon>Bacteria</taxon>
        <taxon>Pseudomonadati</taxon>
        <taxon>Pseudomonadota</taxon>
        <taxon>Betaproteobacteria</taxon>
        <taxon>Burkholderiales</taxon>
        <taxon>Burkholderiaceae</taxon>
        <taxon>Burkholderia</taxon>
        <taxon>Burkholderia cepacia complex</taxon>
    </lineage>
</organism>
<dbReference type="GO" id="GO:0003979">
    <property type="term" value="F:UDP-glucose 6-dehydrogenase activity"/>
    <property type="evidence" value="ECO:0007669"/>
    <property type="project" value="UniProtKB-EC"/>
</dbReference>
<dbReference type="InterPro" id="IPR014026">
    <property type="entry name" value="UDP-Glc/GDP-Man_DH_dimer"/>
</dbReference>
<gene>
    <name evidence="14" type="ORF">J4M89_14230</name>
    <name evidence="13" type="ORF">JIN94_21700</name>
    <name evidence="15" type="ORF">LXE91_10070</name>
</gene>
<dbReference type="SMART" id="SM00984">
    <property type="entry name" value="UDPG_MGDP_dh_C"/>
    <property type="match status" value="1"/>
</dbReference>
<dbReference type="EMBL" id="JAGEMX010000004">
    <property type="protein sequence ID" value="MBO1830533.1"/>
    <property type="molecule type" value="Genomic_DNA"/>
</dbReference>
<feature type="binding site" evidence="11">
    <location>
        <position position="121"/>
    </location>
    <ligand>
        <name>NAD(+)</name>
        <dbReference type="ChEBI" id="CHEBI:57540"/>
    </ligand>
</feature>
<dbReference type="Proteomes" id="UP000611459">
    <property type="component" value="Unassembled WGS sequence"/>
</dbReference>
<evidence type="ECO:0000256" key="4">
    <source>
        <dbReference type="ARBA" id="ARBA00015132"/>
    </source>
</evidence>
<sequence length="466" mass="50841">MKITIIGTGYVGLVTGACLAEIGHDVFCLDVDQRKIDILNNGGMPIHEPGLLDIIARNRAAGRLRFSTDIEASVAHGEIQFIAVGTPPDEDGSADLQYVLEAARNIGRHMTSFKVIVDKSTVPVGTAQRVRGVVDEALAARGLAGSVAHRFSVVSNPEFLKEGAAVEDFMRPDRIIIGVDGDETGTIAREKMKKLYAPFNRNHERTIYMDVRSAEFAKYAANAMLATRISFMNEMSNLADKVGADIEAVRRGIGSDPRIGYHFLYAGVGYGGSCFPKDVQALIRTAGENGQPLRILEAVEAANHAQKDVLISKIEQRFGADLTGREFAVWGLAFKPNTDDMREAPSRRLIAALLERGATVRAYDPVAVDEARRVFALDFGADADALARLHLVETQDIAVTGADALVIVTEWKEFRSPDFTRLKAELKAPVIFDGRNLYEPDAMAELGIDYYAIGRPYVDPQSSTRG</sequence>
<comment type="catalytic activity">
    <reaction evidence="7 8">
        <text>UDP-alpha-D-glucose + 2 NAD(+) + H2O = UDP-alpha-D-glucuronate + 2 NADH + 3 H(+)</text>
        <dbReference type="Rhea" id="RHEA:23596"/>
        <dbReference type="ChEBI" id="CHEBI:15377"/>
        <dbReference type="ChEBI" id="CHEBI:15378"/>
        <dbReference type="ChEBI" id="CHEBI:57540"/>
        <dbReference type="ChEBI" id="CHEBI:57945"/>
        <dbReference type="ChEBI" id="CHEBI:58052"/>
        <dbReference type="ChEBI" id="CHEBI:58885"/>
        <dbReference type="EC" id="1.1.1.22"/>
    </reaction>
</comment>